<organism evidence="5 6">
    <name type="scientific">Aureobasidium namibiae CBS 147.97</name>
    <dbReference type="NCBI Taxonomy" id="1043004"/>
    <lineage>
        <taxon>Eukaryota</taxon>
        <taxon>Fungi</taxon>
        <taxon>Dikarya</taxon>
        <taxon>Ascomycota</taxon>
        <taxon>Pezizomycotina</taxon>
        <taxon>Dothideomycetes</taxon>
        <taxon>Dothideomycetidae</taxon>
        <taxon>Dothideales</taxon>
        <taxon>Saccotheciaceae</taxon>
        <taxon>Aureobasidium</taxon>
    </lineage>
</organism>
<keyword evidence="3 5" id="KW-0808">Transferase</keyword>
<keyword evidence="1" id="KW-0597">Phosphoprotein</keyword>
<evidence type="ECO:0000256" key="3">
    <source>
        <dbReference type="ARBA" id="ARBA00022679"/>
    </source>
</evidence>
<dbReference type="STRING" id="1043004.A0A074X1Q5"/>
<dbReference type="PANTHER" id="PTHR32183">
    <property type="match status" value="1"/>
</dbReference>
<dbReference type="CDD" id="cd02440">
    <property type="entry name" value="AdoMet_MTases"/>
    <property type="match status" value="1"/>
</dbReference>
<evidence type="ECO:0000256" key="1">
    <source>
        <dbReference type="ARBA" id="ARBA00022553"/>
    </source>
</evidence>
<dbReference type="SUPFAM" id="SSF53335">
    <property type="entry name" value="S-adenosyl-L-methionine-dependent methyltransferases"/>
    <property type="match status" value="1"/>
</dbReference>
<protein>
    <submittedName>
        <fullName evidence="5">S-adenosyl-L-methionine-dependent methyltransferase</fullName>
    </submittedName>
</protein>
<dbReference type="AlphaFoldDB" id="A0A074X1Q5"/>
<dbReference type="GO" id="GO:0008757">
    <property type="term" value="F:S-adenosylmethionine-dependent methyltransferase activity"/>
    <property type="evidence" value="ECO:0007669"/>
    <property type="project" value="InterPro"/>
</dbReference>
<evidence type="ECO:0000313" key="5">
    <source>
        <dbReference type="EMBL" id="KEQ68556.1"/>
    </source>
</evidence>
<proteinExistence type="predicted"/>
<accession>A0A074X1Q5</accession>
<dbReference type="GeneID" id="25412602"/>
<reference evidence="5 6" key="1">
    <citation type="journal article" date="2014" name="BMC Genomics">
        <title>Genome sequencing of four Aureobasidium pullulans varieties: biotechnological potential, stress tolerance, and description of new species.</title>
        <authorList>
            <person name="Gostin Ar C."/>
            <person name="Ohm R.A."/>
            <person name="Kogej T."/>
            <person name="Sonjak S."/>
            <person name="Turk M."/>
            <person name="Zajc J."/>
            <person name="Zalar P."/>
            <person name="Grube M."/>
            <person name="Sun H."/>
            <person name="Han J."/>
            <person name="Sharma A."/>
            <person name="Chiniquy J."/>
            <person name="Ngan C.Y."/>
            <person name="Lipzen A."/>
            <person name="Barry K."/>
            <person name="Grigoriev I.V."/>
            <person name="Gunde-Cimerman N."/>
        </authorList>
    </citation>
    <scope>NUCLEOTIDE SEQUENCE [LARGE SCALE GENOMIC DNA]</scope>
    <source>
        <strain evidence="5 6">CBS 147.97</strain>
    </source>
</reference>
<keyword evidence="4" id="KW-0949">S-adenosyl-L-methionine</keyword>
<dbReference type="GO" id="GO:0032259">
    <property type="term" value="P:methylation"/>
    <property type="evidence" value="ECO:0007669"/>
    <property type="project" value="UniProtKB-KW"/>
</dbReference>
<gene>
    <name evidence="5" type="ORF">M436DRAFT_58145</name>
</gene>
<dbReference type="InterPro" id="IPR008854">
    <property type="entry name" value="TPMT"/>
</dbReference>
<keyword evidence="6" id="KW-1185">Reference proteome</keyword>
<dbReference type="PANTHER" id="PTHR32183:SF6">
    <property type="entry name" value="CYSTEINE SULFINATE DESULFINASE_CYSTEINE DESULFURASE AND RELATED ENZYMES"/>
    <property type="match status" value="1"/>
</dbReference>
<sequence length="266" mass="29338">MVILGKPLQQSTEAQTEQWDALWRQKSTPWDRSAPNPALIDALNDKSDILGSSTQSGETRRKKALIPGCGRGYDVLLFASHGYDAYGLDISQTAVEACRELDAEQGKDDARYPIKDTTTSRGSRNFLVADFFNDDLSSHTNGAGFDVIYDFTFLCAIPPELRPQWAKRMSELLAPNGSLICLEFPLAKPPKAGGPPHGLSSELYMQLFKQPGREVSYAEDGHIASDERSLDQVSGLVRVAHWSPARTHDLGNGTDMMSIWKHAKSI</sequence>
<dbReference type="RefSeq" id="XP_013422724.1">
    <property type="nucleotide sequence ID" value="XM_013567270.1"/>
</dbReference>
<dbReference type="PROSITE" id="PS51585">
    <property type="entry name" value="SAM_MT_TPMT"/>
    <property type="match status" value="1"/>
</dbReference>
<name>A0A074X1Q5_9PEZI</name>
<dbReference type="Pfam" id="PF05724">
    <property type="entry name" value="TPMT"/>
    <property type="match status" value="1"/>
</dbReference>
<evidence type="ECO:0000313" key="6">
    <source>
        <dbReference type="Proteomes" id="UP000027730"/>
    </source>
</evidence>
<keyword evidence="2 5" id="KW-0489">Methyltransferase</keyword>
<evidence type="ECO:0000256" key="4">
    <source>
        <dbReference type="ARBA" id="ARBA00022691"/>
    </source>
</evidence>
<dbReference type="OrthoDB" id="276151at2759"/>
<evidence type="ECO:0000256" key="2">
    <source>
        <dbReference type="ARBA" id="ARBA00022603"/>
    </source>
</evidence>
<dbReference type="HOGENOM" id="CLU_056435_7_0_1"/>
<dbReference type="Gene3D" id="3.40.50.150">
    <property type="entry name" value="Vaccinia Virus protein VP39"/>
    <property type="match status" value="1"/>
</dbReference>
<dbReference type="InterPro" id="IPR029063">
    <property type="entry name" value="SAM-dependent_MTases_sf"/>
</dbReference>
<dbReference type="EMBL" id="KL584728">
    <property type="protein sequence ID" value="KEQ68556.1"/>
    <property type="molecule type" value="Genomic_DNA"/>
</dbReference>
<dbReference type="Proteomes" id="UP000027730">
    <property type="component" value="Unassembled WGS sequence"/>
</dbReference>